<sequence length="105" mass="12183">MQSYTLNDALTKYSELLAQADDEPVILKQESQPTHIILSVENFEKLLQRLEELEDLVIEQSENDINNYRDENKLVLSERDSKLFISVMQNPPEPSEGLRSLFNET</sequence>
<evidence type="ECO:0000313" key="3">
    <source>
        <dbReference type="EMBL" id="RUT10180.1"/>
    </source>
</evidence>
<dbReference type="InterPro" id="IPR036165">
    <property type="entry name" value="YefM-like_sf"/>
</dbReference>
<proteinExistence type="inferred from homology"/>
<evidence type="ECO:0000313" key="4">
    <source>
        <dbReference type="Proteomes" id="UP000271624"/>
    </source>
</evidence>
<keyword evidence="4" id="KW-1185">Reference proteome</keyword>
<dbReference type="Gene3D" id="1.20.890.30">
    <property type="entry name" value="VCA0319-like"/>
    <property type="match status" value="1"/>
</dbReference>
<organism evidence="3 4">
    <name type="scientific">Dulcicalothrix desertica PCC 7102</name>
    <dbReference type="NCBI Taxonomy" id="232991"/>
    <lineage>
        <taxon>Bacteria</taxon>
        <taxon>Bacillati</taxon>
        <taxon>Cyanobacteriota</taxon>
        <taxon>Cyanophyceae</taxon>
        <taxon>Nostocales</taxon>
        <taxon>Calotrichaceae</taxon>
        <taxon>Dulcicalothrix</taxon>
    </lineage>
</organism>
<evidence type="ECO:0000256" key="1">
    <source>
        <dbReference type="ARBA" id="ARBA00009981"/>
    </source>
</evidence>
<comment type="similarity">
    <text evidence="1">Belongs to the phD/YefM antitoxin family.</text>
</comment>
<protein>
    <submittedName>
        <fullName evidence="3">Uncharacterized protein</fullName>
    </submittedName>
</protein>
<evidence type="ECO:0000256" key="2">
    <source>
        <dbReference type="SAM" id="Coils"/>
    </source>
</evidence>
<comment type="caution">
    <text evidence="3">The sequence shown here is derived from an EMBL/GenBank/DDBJ whole genome shotgun (WGS) entry which is preliminary data.</text>
</comment>
<keyword evidence="2" id="KW-0175">Coiled coil</keyword>
<dbReference type="RefSeq" id="WP_127078809.1">
    <property type="nucleotide sequence ID" value="NZ_RSCL01000001.1"/>
</dbReference>
<dbReference type="AlphaFoldDB" id="A0A433VVS3"/>
<dbReference type="Proteomes" id="UP000271624">
    <property type="component" value="Unassembled WGS sequence"/>
</dbReference>
<feature type="coiled-coil region" evidence="2">
    <location>
        <begin position="40"/>
        <end position="78"/>
    </location>
</feature>
<dbReference type="SUPFAM" id="SSF143120">
    <property type="entry name" value="YefM-like"/>
    <property type="match status" value="1"/>
</dbReference>
<name>A0A433VVS3_9CYAN</name>
<reference evidence="3" key="1">
    <citation type="submission" date="2018-12" db="EMBL/GenBank/DDBJ databases">
        <authorList>
            <person name="Will S."/>
            <person name="Neumann-Schaal M."/>
            <person name="Henke P."/>
        </authorList>
    </citation>
    <scope>NUCLEOTIDE SEQUENCE</scope>
    <source>
        <strain evidence="3">PCC 7102</strain>
    </source>
</reference>
<reference evidence="3" key="2">
    <citation type="journal article" date="2019" name="Genome Biol. Evol.">
        <title>Day and night: Metabolic profiles and evolutionary relationships of six axenic non-marine cyanobacteria.</title>
        <authorList>
            <person name="Will S.E."/>
            <person name="Henke P."/>
            <person name="Boedeker C."/>
            <person name="Huang S."/>
            <person name="Brinkmann H."/>
            <person name="Rohde M."/>
            <person name="Jarek M."/>
            <person name="Friedl T."/>
            <person name="Seufert S."/>
            <person name="Schumacher M."/>
            <person name="Overmann J."/>
            <person name="Neumann-Schaal M."/>
            <person name="Petersen J."/>
        </authorList>
    </citation>
    <scope>NUCLEOTIDE SEQUENCE [LARGE SCALE GENOMIC DNA]</scope>
    <source>
        <strain evidence="3">PCC 7102</strain>
    </source>
</reference>
<dbReference type="OrthoDB" id="165038at2"/>
<accession>A0A433VVS3</accession>
<gene>
    <name evidence="3" type="ORF">DSM106972_006750</name>
</gene>
<dbReference type="EMBL" id="RSCL01000001">
    <property type="protein sequence ID" value="RUT10180.1"/>
    <property type="molecule type" value="Genomic_DNA"/>
</dbReference>